<gene>
    <name evidence="1" type="ORF">L6164_031703</name>
</gene>
<reference evidence="1 2" key="1">
    <citation type="journal article" date="2022" name="DNA Res.">
        <title>Chromosomal-level genome assembly of the orchid tree Bauhinia variegata (Leguminosae; Cercidoideae) supports the allotetraploid origin hypothesis of Bauhinia.</title>
        <authorList>
            <person name="Zhong Y."/>
            <person name="Chen Y."/>
            <person name="Zheng D."/>
            <person name="Pang J."/>
            <person name="Liu Y."/>
            <person name="Luo S."/>
            <person name="Meng S."/>
            <person name="Qian L."/>
            <person name="Wei D."/>
            <person name="Dai S."/>
            <person name="Zhou R."/>
        </authorList>
    </citation>
    <scope>NUCLEOTIDE SEQUENCE [LARGE SCALE GENOMIC DNA]</scope>
    <source>
        <strain evidence="1">BV-YZ2020</strain>
    </source>
</reference>
<sequence length="108" mass="12016">MKPFSLCPKPFFFFFLLLQRTVGDDNNGAANGDGIPEVGFDSDSHLQSEATLWVSEYTRLAWLEKKDVKRKAAAAVAGAAQRSIAEHYKETMEKFPSTEIEICSVLIS</sequence>
<organism evidence="1 2">
    <name type="scientific">Bauhinia variegata</name>
    <name type="common">Purple orchid tree</name>
    <name type="synonym">Phanera variegata</name>
    <dbReference type="NCBI Taxonomy" id="167791"/>
    <lineage>
        <taxon>Eukaryota</taxon>
        <taxon>Viridiplantae</taxon>
        <taxon>Streptophyta</taxon>
        <taxon>Embryophyta</taxon>
        <taxon>Tracheophyta</taxon>
        <taxon>Spermatophyta</taxon>
        <taxon>Magnoliopsida</taxon>
        <taxon>eudicotyledons</taxon>
        <taxon>Gunneridae</taxon>
        <taxon>Pentapetalae</taxon>
        <taxon>rosids</taxon>
        <taxon>fabids</taxon>
        <taxon>Fabales</taxon>
        <taxon>Fabaceae</taxon>
        <taxon>Cercidoideae</taxon>
        <taxon>Cercideae</taxon>
        <taxon>Bauhiniinae</taxon>
        <taxon>Bauhinia</taxon>
    </lineage>
</organism>
<comment type="caution">
    <text evidence="1">The sequence shown here is derived from an EMBL/GenBank/DDBJ whole genome shotgun (WGS) entry which is preliminary data.</text>
</comment>
<name>A0ACB9LGM0_BAUVA</name>
<protein>
    <submittedName>
        <fullName evidence="1">Uncharacterized protein</fullName>
    </submittedName>
</protein>
<proteinExistence type="predicted"/>
<dbReference type="Proteomes" id="UP000828941">
    <property type="component" value="Chromosome 12"/>
</dbReference>
<dbReference type="EMBL" id="CM039437">
    <property type="protein sequence ID" value="KAI4308647.1"/>
    <property type="molecule type" value="Genomic_DNA"/>
</dbReference>
<accession>A0ACB9LGM0</accession>
<keyword evidence="2" id="KW-1185">Reference proteome</keyword>
<evidence type="ECO:0000313" key="2">
    <source>
        <dbReference type="Proteomes" id="UP000828941"/>
    </source>
</evidence>
<evidence type="ECO:0000313" key="1">
    <source>
        <dbReference type="EMBL" id="KAI4308647.1"/>
    </source>
</evidence>